<evidence type="ECO:0000313" key="1">
    <source>
        <dbReference type="EMBL" id="TYK23306.1"/>
    </source>
</evidence>
<accession>A0A5D3DI44</accession>
<organism evidence="1 2">
    <name type="scientific">Cucumis melo var. makuwa</name>
    <name type="common">Oriental melon</name>
    <dbReference type="NCBI Taxonomy" id="1194695"/>
    <lineage>
        <taxon>Eukaryota</taxon>
        <taxon>Viridiplantae</taxon>
        <taxon>Streptophyta</taxon>
        <taxon>Embryophyta</taxon>
        <taxon>Tracheophyta</taxon>
        <taxon>Spermatophyta</taxon>
        <taxon>Magnoliopsida</taxon>
        <taxon>eudicotyledons</taxon>
        <taxon>Gunneridae</taxon>
        <taxon>Pentapetalae</taxon>
        <taxon>rosids</taxon>
        <taxon>fabids</taxon>
        <taxon>Cucurbitales</taxon>
        <taxon>Cucurbitaceae</taxon>
        <taxon>Benincaseae</taxon>
        <taxon>Cucumis</taxon>
    </lineage>
</organism>
<comment type="caution">
    <text evidence="1">The sequence shown here is derived from an EMBL/GenBank/DDBJ whole genome shotgun (WGS) entry which is preliminary data.</text>
</comment>
<proteinExistence type="predicted"/>
<dbReference type="AlphaFoldDB" id="A0A5D3DI44"/>
<name>A0A5D3DI44_CUCMM</name>
<dbReference type="EMBL" id="SSTD01004586">
    <property type="protein sequence ID" value="TYK23306.1"/>
    <property type="molecule type" value="Genomic_DNA"/>
</dbReference>
<gene>
    <name evidence="1" type="ORF">E5676_scaffold142G003640</name>
</gene>
<sequence>MMQSKHLCRIEAVASILLADLENGEVGLVLRRTSLSLYTCNRVRIFFFPMQSISFLFSEISNDARVVFPISSIPQPSIRLTVAAVPYPCRSQLVASAFSY</sequence>
<reference evidence="1 2" key="1">
    <citation type="submission" date="2019-08" db="EMBL/GenBank/DDBJ databases">
        <title>Draft genome sequences of two oriental melons (Cucumis melo L. var makuwa).</title>
        <authorList>
            <person name="Kwon S.-Y."/>
        </authorList>
    </citation>
    <scope>NUCLEOTIDE SEQUENCE [LARGE SCALE GENOMIC DNA]</scope>
    <source>
        <strain evidence="2">cv. Chang Bougi</strain>
        <tissue evidence="1">Leaf</tissue>
    </source>
</reference>
<protein>
    <submittedName>
        <fullName evidence="1">Uncharacterized protein</fullName>
    </submittedName>
</protein>
<dbReference type="Proteomes" id="UP000321947">
    <property type="component" value="Unassembled WGS sequence"/>
</dbReference>
<evidence type="ECO:0000313" key="2">
    <source>
        <dbReference type="Proteomes" id="UP000321947"/>
    </source>
</evidence>